<feature type="compositionally biased region" description="Basic and acidic residues" evidence="6">
    <location>
        <begin position="308"/>
        <end position="320"/>
    </location>
</feature>
<dbReference type="PROSITE" id="PS01359">
    <property type="entry name" value="ZF_PHD_1"/>
    <property type="match status" value="2"/>
</dbReference>
<dbReference type="InterPro" id="IPR013083">
    <property type="entry name" value="Znf_RING/FYVE/PHD"/>
</dbReference>
<name>A0ABQ8IHN7_9ROSI</name>
<keyword evidence="1" id="KW-0479">Metal-binding</keyword>
<dbReference type="PANTHER" id="PTHR33304">
    <property type="match status" value="1"/>
</dbReference>
<feature type="domain" description="Zinc finger PHD-type" evidence="7">
    <location>
        <begin position="4"/>
        <end position="49"/>
    </location>
</feature>
<evidence type="ECO:0000256" key="5">
    <source>
        <dbReference type="ARBA" id="ARBA00023163"/>
    </source>
</evidence>
<feature type="compositionally biased region" description="Low complexity" evidence="6">
    <location>
        <begin position="337"/>
        <end position="347"/>
    </location>
</feature>
<keyword evidence="2" id="KW-0863">Zinc-finger</keyword>
<dbReference type="InterPro" id="IPR049914">
    <property type="entry name" value="PHD1-3/5-6"/>
</dbReference>
<evidence type="ECO:0000256" key="2">
    <source>
        <dbReference type="ARBA" id="ARBA00022771"/>
    </source>
</evidence>
<feature type="region of interest" description="Disordered" evidence="6">
    <location>
        <begin position="50"/>
        <end position="81"/>
    </location>
</feature>
<evidence type="ECO:0000256" key="6">
    <source>
        <dbReference type="SAM" id="MobiDB-lite"/>
    </source>
</evidence>
<keyword evidence="5" id="KW-0804">Transcription</keyword>
<dbReference type="EMBL" id="JAFEMO010000001">
    <property type="protein sequence ID" value="KAH7576170.1"/>
    <property type="molecule type" value="Genomic_DNA"/>
</dbReference>
<accession>A0ABQ8IHN7</accession>
<feature type="domain" description="Zinc finger PHD-type" evidence="7">
    <location>
        <begin position="90"/>
        <end position="138"/>
    </location>
</feature>
<gene>
    <name evidence="8" type="ORF">JRO89_XS01G0006000</name>
</gene>
<dbReference type="Gene3D" id="3.30.40.10">
    <property type="entry name" value="Zinc/RING finger domain, C3HC4 (zinc finger)"/>
    <property type="match status" value="2"/>
</dbReference>
<protein>
    <recommendedName>
        <fullName evidence="7">Zinc finger PHD-type domain-containing protein</fullName>
    </recommendedName>
</protein>
<dbReference type="InterPro" id="IPR056280">
    <property type="entry name" value="AIPP2-like_SPOC"/>
</dbReference>
<dbReference type="CDD" id="cd15489">
    <property type="entry name" value="PHD_SF"/>
    <property type="match status" value="1"/>
</dbReference>
<feature type="compositionally biased region" description="Basic and acidic residues" evidence="6">
    <location>
        <begin position="263"/>
        <end position="274"/>
    </location>
</feature>
<proteinExistence type="predicted"/>
<feature type="region of interest" description="Disordered" evidence="6">
    <location>
        <begin position="223"/>
        <end position="285"/>
    </location>
</feature>
<dbReference type="SMART" id="SM00249">
    <property type="entry name" value="PHD"/>
    <property type="match status" value="2"/>
</dbReference>
<reference evidence="8 9" key="1">
    <citation type="submission" date="2021-02" db="EMBL/GenBank/DDBJ databases">
        <title>Plant Genome Project.</title>
        <authorList>
            <person name="Zhang R.-G."/>
        </authorList>
    </citation>
    <scope>NUCLEOTIDE SEQUENCE [LARGE SCALE GENOMIC DNA]</scope>
    <source>
        <tissue evidence="8">Leaves</tissue>
    </source>
</reference>
<feature type="compositionally biased region" description="Polar residues" evidence="6">
    <location>
        <begin position="240"/>
        <end position="261"/>
    </location>
</feature>
<organism evidence="8 9">
    <name type="scientific">Xanthoceras sorbifolium</name>
    <dbReference type="NCBI Taxonomy" id="99658"/>
    <lineage>
        <taxon>Eukaryota</taxon>
        <taxon>Viridiplantae</taxon>
        <taxon>Streptophyta</taxon>
        <taxon>Embryophyta</taxon>
        <taxon>Tracheophyta</taxon>
        <taxon>Spermatophyta</taxon>
        <taxon>Magnoliopsida</taxon>
        <taxon>eudicotyledons</taxon>
        <taxon>Gunneridae</taxon>
        <taxon>Pentapetalae</taxon>
        <taxon>rosids</taxon>
        <taxon>malvids</taxon>
        <taxon>Sapindales</taxon>
        <taxon>Sapindaceae</taxon>
        <taxon>Xanthoceroideae</taxon>
        <taxon>Xanthoceras</taxon>
    </lineage>
</organism>
<feature type="region of interest" description="Disordered" evidence="6">
    <location>
        <begin position="302"/>
        <end position="347"/>
    </location>
</feature>
<evidence type="ECO:0000313" key="9">
    <source>
        <dbReference type="Proteomes" id="UP000827721"/>
    </source>
</evidence>
<sequence length="542" mass="60928">MVTICQQCGDKGYSVDLINCNKCRDTAVHRYCLDIWPAICEDWYCEDCESKDEKPPTKATINRSENLEPVRAAQSGTKSTKDKQETKVTICQQCGDKGLSAALIYCYKCRVPAVHRYCLDVLPATFKEFVKWYCEDCKSEVSKPFTSHNPISIVHKTHDSNNSETVEAAQCGVRLKENNAVNGLKNKEEKDVSGSLSESEVNCGGNSPCHRLIEMHCSENHKNDQKFRGISSEEEDGSSKTKTSQIAIGKNTSNPEQNCELHSSGEDSNNDKLRRSPSKIPQLGFHDHKQLIVQVLCSENDNEEEDYEQRRQKGPVRDSSSDGEIESVKINNSEGDSSPSNISKQSSNLHAKSIIEVQCSENDENLKRKRTMDGDISDERAALKRSCYVLALPMIQPIWNGSLRLSSEEYRTVGGLVAHLSRLACYKVFEEAKLLPALLCLDLLPRSSVWPKSFGNIGPNDDNIALYLFPFNERDGKVYKSLVNDMISQDLAMRGLVKNAELLIFTSRVLPFYSWKFQAEFYLWGVFRGKQASRLPNGEVAM</sequence>
<keyword evidence="3" id="KW-0862">Zinc</keyword>
<evidence type="ECO:0000256" key="1">
    <source>
        <dbReference type="ARBA" id="ARBA00022723"/>
    </source>
</evidence>
<dbReference type="PANTHER" id="PTHR33304:SF18">
    <property type="entry name" value="CHROMATIN REGULATOR PHD FAMILY-RELATED"/>
    <property type="match status" value="1"/>
</dbReference>
<dbReference type="InterPro" id="IPR001965">
    <property type="entry name" value="Znf_PHD"/>
</dbReference>
<dbReference type="Pfam" id="PF23121">
    <property type="entry name" value="SPOC_AIPP2"/>
    <property type="match status" value="1"/>
</dbReference>
<comment type="caution">
    <text evidence="8">The sequence shown here is derived from an EMBL/GenBank/DDBJ whole genome shotgun (WGS) entry which is preliminary data.</text>
</comment>
<evidence type="ECO:0000313" key="8">
    <source>
        <dbReference type="EMBL" id="KAH7576170.1"/>
    </source>
</evidence>
<evidence type="ECO:0000259" key="7">
    <source>
        <dbReference type="SMART" id="SM00249"/>
    </source>
</evidence>
<keyword evidence="9" id="KW-1185">Reference proteome</keyword>
<keyword evidence="4" id="KW-0805">Transcription regulation</keyword>
<evidence type="ECO:0000256" key="4">
    <source>
        <dbReference type="ARBA" id="ARBA00023015"/>
    </source>
</evidence>
<dbReference type="SUPFAM" id="SSF57903">
    <property type="entry name" value="FYVE/PHD zinc finger"/>
    <property type="match status" value="2"/>
</dbReference>
<evidence type="ECO:0000256" key="3">
    <source>
        <dbReference type="ARBA" id="ARBA00022833"/>
    </source>
</evidence>
<dbReference type="InterPro" id="IPR011011">
    <property type="entry name" value="Znf_FYVE_PHD"/>
</dbReference>
<dbReference type="InterPro" id="IPR019786">
    <property type="entry name" value="Zinc_finger_PHD-type_CS"/>
</dbReference>
<dbReference type="Proteomes" id="UP000827721">
    <property type="component" value="Unassembled WGS sequence"/>
</dbReference>